<comment type="caution">
    <text evidence="4">The sequence shown here is derived from an EMBL/GenBank/DDBJ whole genome shotgun (WGS) entry which is preliminary data.</text>
</comment>
<dbReference type="InterPro" id="IPR013783">
    <property type="entry name" value="Ig-like_fold"/>
</dbReference>
<sequence>MKGTHQRAMAALAVAAMGVAAASAPSTALAAKQRPARALPDLVVANGSVRGATASVTFANRGSAAAPASRATIALRTGRRGTRSLQPFAVPAIAAGTARTRRVAVVLPRNLAAGTYAASVCADTSKRVDERSERNNCRSLGRVTLRRSGPAPAPKQTPPPAPSPPPPAPAPPTPPVPTPPAPPSSVPTAPIAFTPETVFRYAPGDYWLFVPSSYDATHRTPTTLFLWMHGCGGQAEGDTYMISPGGAQSWISLSLGGRDGACWDMNSDPAKVLGALADVKTHFNIAPRKVVIGGYSSGGDLAYRTAFYNAGLFAGLLAQNTAPFRDTGSTQAASLAAAAWRFNVVHLAQTGDAVYPIGPVRSETDAMAAAGFPIRRIEQPGAHYDDDTDAYLRTYLLPQLDAGWLAP</sequence>
<dbReference type="InterPro" id="IPR011635">
    <property type="entry name" value="CARDB"/>
</dbReference>
<protein>
    <submittedName>
        <fullName evidence="4">CARDB domain-containing protein</fullName>
    </submittedName>
</protein>
<evidence type="ECO:0000313" key="5">
    <source>
        <dbReference type="Proteomes" id="UP001284601"/>
    </source>
</evidence>
<feature type="region of interest" description="Disordered" evidence="1">
    <location>
        <begin position="124"/>
        <end position="188"/>
    </location>
</feature>
<dbReference type="Gene3D" id="3.40.50.1820">
    <property type="entry name" value="alpha/beta hydrolase"/>
    <property type="match status" value="1"/>
</dbReference>
<dbReference type="Gene3D" id="2.60.40.10">
    <property type="entry name" value="Immunoglobulins"/>
    <property type="match status" value="1"/>
</dbReference>
<feature type="signal peptide" evidence="2">
    <location>
        <begin position="1"/>
        <end position="30"/>
    </location>
</feature>
<dbReference type="InterPro" id="IPR029058">
    <property type="entry name" value="AB_hydrolase_fold"/>
</dbReference>
<reference evidence="5" key="1">
    <citation type="submission" date="2023-07" db="EMBL/GenBank/DDBJ databases">
        <title>Conexibacter stalactiti sp. nov., isolated from stalactites in a lava cave and emended description of the genus Conexibacter.</title>
        <authorList>
            <person name="Lee S.D."/>
        </authorList>
    </citation>
    <scope>NUCLEOTIDE SEQUENCE [LARGE SCALE GENOMIC DNA]</scope>
    <source>
        <strain evidence="5">KCTC 39840</strain>
    </source>
</reference>
<name>A0ABU4HVL6_9ACTN</name>
<accession>A0ABU4HVL6</accession>
<feature type="domain" description="CARDB" evidence="3">
    <location>
        <begin position="52"/>
        <end position="139"/>
    </location>
</feature>
<keyword evidence="5" id="KW-1185">Reference proteome</keyword>
<evidence type="ECO:0000256" key="2">
    <source>
        <dbReference type="SAM" id="SignalP"/>
    </source>
</evidence>
<dbReference type="SUPFAM" id="SSF53474">
    <property type="entry name" value="alpha/beta-Hydrolases"/>
    <property type="match status" value="1"/>
</dbReference>
<organism evidence="4 5">
    <name type="scientific">Conexibacter stalactiti</name>
    <dbReference type="NCBI Taxonomy" id="1940611"/>
    <lineage>
        <taxon>Bacteria</taxon>
        <taxon>Bacillati</taxon>
        <taxon>Actinomycetota</taxon>
        <taxon>Thermoleophilia</taxon>
        <taxon>Solirubrobacterales</taxon>
        <taxon>Conexibacteraceae</taxon>
        <taxon>Conexibacter</taxon>
    </lineage>
</organism>
<dbReference type="EMBL" id="JAWSTH010000084">
    <property type="protein sequence ID" value="MDW5597362.1"/>
    <property type="molecule type" value="Genomic_DNA"/>
</dbReference>
<feature type="chain" id="PRO_5046040174" evidence="2">
    <location>
        <begin position="31"/>
        <end position="407"/>
    </location>
</feature>
<feature type="compositionally biased region" description="Pro residues" evidence="1">
    <location>
        <begin position="151"/>
        <end position="185"/>
    </location>
</feature>
<proteinExistence type="predicted"/>
<dbReference type="Pfam" id="PF07705">
    <property type="entry name" value="CARDB"/>
    <property type="match status" value="1"/>
</dbReference>
<dbReference type="RefSeq" id="WP_318599825.1">
    <property type="nucleotide sequence ID" value="NZ_JAWSTH010000084.1"/>
</dbReference>
<gene>
    <name evidence="4" type="ORF">R7226_23645</name>
</gene>
<evidence type="ECO:0000256" key="1">
    <source>
        <dbReference type="SAM" id="MobiDB-lite"/>
    </source>
</evidence>
<keyword evidence="2" id="KW-0732">Signal</keyword>
<evidence type="ECO:0000313" key="4">
    <source>
        <dbReference type="EMBL" id="MDW5597362.1"/>
    </source>
</evidence>
<feature type="compositionally biased region" description="Basic and acidic residues" evidence="1">
    <location>
        <begin position="124"/>
        <end position="136"/>
    </location>
</feature>
<evidence type="ECO:0000259" key="3">
    <source>
        <dbReference type="Pfam" id="PF07705"/>
    </source>
</evidence>
<dbReference type="Proteomes" id="UP001284601">
    <property type="component" value="Unassembled WGS sequence"/>
</dbReference>